<dbReference type="EMBL" id="AP022227">
    <property type="protein sequence ID" value="BBT38831.1"/>
    <property type="molecule type" value="Genomic_DNA"/>
</dbReference>
<dbReference type="AlphaFoldDB" id="A0A6S5T7C6"/>
<dbReference type="RefSeq" id="WP_182817442.1">
    <property type="nucleotide sequence ID" value="NZ_AP022227.1"/>
</dbReference>
<organism evidence="1 2">
    <name type="scientific">Pseudomonas putida</name>
    <name type="common">Arthrobacter siderocapsulatus</name>
    <dbReference type="NCBI Taxonomy" id="303"/>
    <lineage>
        <taxon>Bacteria</taxon>
        <taxon>Pseudomonadati</taxon>
        <taxon>Pseudomonadota</taxon>
        <taxon>Gammaproteobacteria</taxon>
        <taxon>Pseudomonadales</taxon>
        <taxon>Pseudomonadaceae</taxon>
        <taxon>Pseudomonas</taxon>
    </lineage>
</organism>
<evidence type="ECO:0000313" key="1">
    <source>
        <dbReference type="EMBL" id="BBT38831.1"/>
    </source>
</evidence>
<reference evidence="1 2" key="1">
    <citation type="submission" date="2019-12" db="EMBL/GenBank/DDBJ databases">
        <title>complete genome sequences of Pseudomonas putida str. WP8-W18-CRE-01 isolated from wastewater treatment plant effluent.</title>
        <authorList>
            <person name="Sekizuka T."/>
            <person name="Itokawa K."/>
            <person name="Yatsu K."/>
            <person name="Inamine Y."/>
            <person name="Kuroda M."/>
        </authorList>
    </citation>
    <scope>NUCLEOTIDE SEQUENCE [LARGE SCALE GENOMIC DNA]</scope>
    <source>
        <strain evidence="1 2">WP8-W18-CRE-01</strain>
    </source>
</reference>
<sequence length="144" mass="15951">MIVYEIEPITTYRVVRRENSEGPAQGVFIGGFTTLGEFRSSKQAERFADLLIAEDKAAGITSGGIKGLNRQWDAPRTVVVDVSKLHGKATVYFFQGDEVIHAEAFTGNVSSGYRRAIELNGWYSRHEAVIHSGKFKYQVLAPQA</sequence>
<name>A0A6S5T7C6_PSEPU</name>
<dbReference type="Proteomes" id="UP000515680">
    <property type="component" value="Chromosome"/>
</dbReference>
<protein>
    <submittedName>
        <fullName evidence="1">Uncharacterized protein</fullName>
    </submittedName>
</protein>
<evidence type="ECO:0000313" key="2">
    <source>
        <dbReference type="Proteomes" id="UP000515680"/>
    </source>
</evidence>
<accession>A0A6S5T7C6</accession>
<proteinExistence type="predicted"/>
<gene>
    <name evidence="1" type="ORF">WP8W18C01_11720</name>
</gene>